<keyword evidence="2" id="KW-1185">Reference proteome</keyword>
<evidence type="ECO:0000313" key="2">
    <source>
        <dbReference type="Proteomes" id="UP000267606"/>
    </source>
</evidence>
<dbReference type="WBParaSite" id="OFLC_0001225601-mRNA-1">
    <property type="protein sequence ID" value="OFLC_0001225601-mRNA-1"/>
    <property type="gene ID" value="OFLC_0001225601"/>
</dbReference>
<dbReference type="EMBL" id="UZAJ01018785">
    <property type="protein sequence ID" value="VDO83217.1"/>
    <property type="molecule type" value="Genomic_DNA"/>
</dbReference>
<gene>
    <name evidence="1" type="ORF">OFLC_LOCUS12251</name>
</gene>
<organism evidence="3">
    <name type="scientific">Onchocerca flexuosa</name>
    <dbReference type="NCBI Taxonomy" id="387005"/>
    <lineage>
        <taxon>Eukaryota</taxon>
        <taxon>Metazoa</taxon>
        <taxon>Ecdysozoa</taxon>
        <taxon>Nematoda</taxon>
        <taxon>Chromadorea</taxon>
        <taxon>Rhabditida</taxon>
        <taxon>Spirurina</taxon>
        <taxon>Spiruromorpha</taxon>
        <taxon>Filarioidea</taxon>
        <taxon>Onchocercidae</taxon>
        <taxon>Onchocerca</taxon>
    </lineage>
</organism>
<protein>
    <submittedName>
        <fullName evidence="3">Transcriptional regulator</fullName>
    </submittedName>
</protein>
<proteinExistence type="predicted"/>
<dbReference type="AlphaFoldDB" id="A0A183HXP3"/>
<evidence type="ECO:0000313" key="3">
    <source>
        <dbReference type="WBParaSite" id="OFLC_0001225601-mRNA-1"/>
    </source>
</evidence>
<accession>A0A183HXP3</accession>
<evidence type="ECO:0000313" key="1">
    <source>
        <dbReference type="EMBL" id="VDO83217.1"/>
    </source>
</evidence>
<reference evidence="3" key="1">
    <citation type="submission" date="2016-06" db="UniProtKB">
        <authorList>
            <consortium name="WormBaseParasite"/>
        </authorList>
    </citation>
    <scope>IDENTIFICATION</scope>
</reference>
<name>A0A183HXP3_9BILA</name>
<sequence>MIVMNATDSLWLNGWIRDGERFIHVLITCCACNL</sequence>
<dbReference type="Proteomes" id="UP000267606">
    <property type="component" value="Unassembled WGS sequence"/>
</dbReference>
<reference evidence="1 2" key="2">
    <citation type="submission" date="2018-11" db="EMBL/GenBank/DDBJ databases">
        <authorList>
            <consortium name="Pathogen Informatics"/>
        </authorList>
    </citation>
    <scope>NUCLEOTIDE SEQUENCE [LARGE SCALE GENOMIC DNA]</scope>
</reference>